<evidence type="ECO:0000256" key="4">
    <source>
        <dbReference type="ARBA" id="ARBA00023242"/>
    </source>
</evidence>
<name>A0AAW1RKR2_9CHLO</name>
<evidence type="ECO:0000313" key="10">
    <source>
        <dbReference type="Proteomes" id="UP001485043"/>
    </source>
</evidence>
<proteinExistence type="inferred from homology"/>
<keyword evidence="4 6" id="KW-0539">Nucleus</keyword>
<comment type="subcellular location">
    <subcellularLocation>
        <location evidence="1 6">Nucleus</location>
    </subcellularLocation>
</comment>
<comment type="similarity">
    <text evidence="2 6">Belongs to the SCC2/Nipped-B family.</text>
</comment>
<dbReference type="Gene3D" id="1.25.10.10">
    <property type="entry name" value="Leucine-rich Repeat Variant"/>
    <property type="match status" value="2"/>
</dbReference>
<evidence type="ECO:0000256" key="1">
    <source>
        <dbReference type="ARBA" id="ARBA00004123"/>
    </source>
</evidence>
<dbReference type="GO" id="GO:0071169">
    <property type="term" value="P:establishment of protein localization to chromatin"/>
    <property type="evidence" value="ECO:0007669"/>
    <property type="project" value="TreeGrafter"/>
</dbReference>
<dbReference type="InterPro" id="IPR011989">
    <property type="entry name" value="ARM-like"/>
</dbReference>
<accession>A0AAW1RKR2</accession>
<evidence type="ECO:0000256" key="2">
    <source>
        <dbReference type="ARBA" id="ARBA00009252"/>
    </source>
</evidence>
<protein>
    <recommendedName>
        <fullName evidence="6">Sister chromatid cohesion protein</fullName>
    </recommendedName>
</protein>
<dbReference type="EMBL" id="JALJOV010002119">
    <property type="protein sequence ID" value="KAK9834235.1"/>
    <property type="molecule type" value="Genomic_DNA"/>
</dbReference>
<dbReference type="Pfam" id="PF12765">
    <property type="entry name" value="Cohesin_HEAT"/>
    <property type="match status" value="1"/>
</dbReference>
<feature type="domain" description="Sister chromatid cohesion C-terminal" evidence="8">
    <location>
        <begin position="1106"/>
        <end position="1183"/>
    </location>
</feature>
<dbReference type="GO" id="GO:0061775">
    <property type="term" value="F:cohesin loader activity"/>
    <property type="evidence" value="ECO:0007669"/>
    <property type="project" value="InterPro"/>
</dbReference>
<feature type="region of interest" description="Disordered" evidence="7">
    <location>
        <begin position="1270"/>
        <end position="1293"/>
    </location>
</feature>
<dbReference type="PANTHER" id="PTHR21704:SF18">
    <property type="entry name" value="NIPPED-B-LIKE PROTEIN"/>
    <property type="match status" value="1"/>
</dbReference>
<organism evidence="9 10">
    <name type="scientific">Apatococcus fuscideae</name>
    <dbReference type="NCBI Taxonomy" id="2026836"/>
    <lineage>
        <taxon>Eukaryota</taxon>
        <taxon>Viridiplantae</taxon>
        <taxon>Chlorophyta</taxon>
        <taxon>core chlorophytes</taxon>
        <taxon>Trebouxiophyceae</taxon>
        <taxon>Chlorellales</taxon>
        <taxon>Chlorellaceae</taxon>
        <taxon>Apatococcus</taxon>
    </lineage>
</organism>
<dbReference type="InterPro" id="IPR033031">
    <property type="entry name" value="Scc2/Nipped-B"/>
</dbReference>
<dbReference type="PANTHER" id="PTHR21704">
    <property type="entry name" value="NIPPED-B-LIKE PROTEIN DELANGIN SCC2-RELATED"/>
    <property type="match status" value="1"/>
</dbReference>
<dbReference type="GO" id="GO:0034087">
    <property type="term" value="P:establishment of mitotic sister chromatid cohesion"/>
    <property type="evidence" value="ECO:0007669"/>
    <property type="project" value="TreeGrafter"/>
</dbReference>
<evidence type="ECO:0000256" key="7">
    <source>
        <dbReference type="SAM" id="MobiDB-lite"/>
    </source>
</evidence>
<keyword evidence="3 6" id="KW-0677">Repeat</keyword>
<dbReference type="GO" id="GO:0010468">
    <property type="term" value="P:regulation of gene expression"/>
    <property type="evidence" value="ECO:0007669"/>
    <property type="project" value="InterPro"/>
</dbReference>
<evidence type="ECO:0000256" key="3">
    <source>
        <dbReference type="ARBA" id="ARBA00022737"/>
    </source>
</evidence>
<dbReference type="Pfam" id="PF12830">
    <property type="entry name" value="Nipped-B_C"/>
    <property type="match status" value="1"/>
</dbReference>
<comment type="caution">
    <text evidence="9">The sequence shown here is derived from an EMBL/GenBank/DDBJ whole genome shotgun (WGS) entry which is preliminary data.</text>
</comment>
<evidence type="ECO:0000256" key="5">
    <source>
        <dbReference type="ARBA" id="ARBA00023306"/>
    </source>
</evidence>
<keyword evidence="5 6" id="KW-0131">Cell cycle</keyword>
<gene>
    <name evidence="9" type="ORF">WJX84_005062</name>
</gene>
<dbReference type="Proteomes" id="UP001485043">
    <property type="component" value="Unassembled WGS sequence"/>
</dbReference>
<dbReference type="InterPro" id="IPR026003">
    <property type="entry name" value="Cohesin_HEAT"/>
</dbReference>
<dbReference type="GO" id="GO:0090694">
    <property type="term" value="C:Scc2-Scc4 cohesin loading complex"/>
    <property type="evidence" value="ECO:0007669"/>
    <property type="project" value="TreeGrafter"/>
</dbReference>
<keyword evidence="10" id="KW-1185">Reference proteome</keyword>
<feature type="compositionally biased region" description="Basic and acidic residues" evidence="7">
    <location>
        <begin position="1270"/>
        <end position="1280"/>
    </location>
</feature>
<dbReference type="SUPFAM" id="SSF48371">
    <property type="entry name" value="ARM repeat"/>
    <property type="match status" value="1"/>
</dbReference>
<evidence type="ECO:0000259" key="8">
    <source>
        <dbReference type="Pfam" id="PF12830"/>
    </source>
</evidence>
<evidence type="ECO:0000256" key="6">
    <source>
        <dbReference type="RuleBase" id="RU364107"/>
    </source>
</evidence>
<evidence type="ECO:0000313" key="9">
    <source>
        <dbReference type="EMBL" id="KAK9834235.1"/>
    </source>
</evidence>
<reference evidence="9 10" key="1">
    <citation type="journal article" date="2024" name="Nat. Commun.">
        <title>Phylogenomics reveals the evolutionary origins of lichenization in chlorophyte algae.</title>
        <authorList>
            <person name="Puginier C."/>
            <person name="Libourel C."/>
            <person name="Otte J."/>
            <person name="Skaloud P."/>
            <person name="Haon M."/>
            <person name="Grisel S."/>
            <person name="Petersen M."/>
            <person name="Berrin J.G."/>
            <person name="Delaux P.M."/>
            <person name="Dal Grande F."/>
            <person name="Keller J."/>
        </authorList>
    </citation>
    <scope>NUCLEOTIDE SEQUENCE [LARGE SCALE GENOMIC DNA]</scope>
    <source>
        <strain evidence="9 10">SAG 2523</strain>
    </source>
</reference>
<dbReference type="InterPro" id="IPR024986">
    <property type="entry name" value="Nipped-B_C"/>
</dbReference>
<dbReference type="GO" id="GO:0140588">
    <property type="term" value="P:chromatin looping"/>
    <property type="evidence" value="ECO:0007669"/>
    <property type="project" value="InterPro"/>
</dbReference>
<dbReference type="GO" id="GO:0003682">
    <property type="term" value="F:chromatin binding"/>
    <property type="evidence" value="ECO:0007669"/>
    <property type="project" value="TreeGrafter"/>
</dbReference>
<dbReference type="GO" id="GO:1990414">
    <property type="term" value="P:replication-born double-strand break repair via sister chromatid exchange"/>
    <property type="evidence" value="ECO:0007669"/>
    <property type="project" value="TreeGrafter"/>
</dbReference>
<dbReference type="InterPro" id="IPR016024">
    <property type="entry name" value="ARM-type_fold"/>
</dbReference>
<sequence>MEWRGSGPPLHNLCNYSQTHPVPFLPFPVLSRPASEETFNPGSGRVPGFQALQDAATLLRQADTTFLSLPDIPPVWAPSGPLEAHLSQVSPEALCFQAGARPQGSGFTSVSEATVLPLPAQSAARNSVSSTQSPRVDLDEVQWAPAAKRRRTVASRRPADISKFEQSDVSGQLIKGLHDFLADHDLAAQAVDDTDIVSRLDPHKLESSAAKTLLQVIDVLAPLVADGHKHSLYANDRELSEPLSRSLCSCNIILHILTISGMPRQAFNEELLESIVDHLKHHLNSNIYPFYSIAHCQIARPDLCQVETVSGGKKRGSMKAATGSTFSKTIVTNGLEILRIKALELYVTAFQLNPSLQQALMDNVISSLLPNLLMSGRRLQRSYTVGPAGSASIQVLSAMLVQMLQAAASLPEADADHAGIKERYAPVLYWAKAFWASCLERLPHAKQVKADMDIDMRSIMEQLLLDVLVLQAGMASTNTDNQDDDASCLEGLRDSQVDAAFNLLLSHLAAPHHVESLLCSSARHFILSRRLVETLPGASSVDTPQLLAGVKQAAAQLDRGVNHATFSLTSDDAVRVDASLLRLPELHRGISHALQDESASVREAAVSLLGRHISAHQDLADTYFETMTTACQDSSTSVRKSALKILWEACIQPASFGRGTEACIVLLQHVNDPEPSIQDFVGRIVSKLWFPDQNGFVQQAKRLANIADAMFKSAGDRAALPLDRSHPLVAALCSQTGDTNLPSSQAVVSAALDGILQAMEHPSDSQILAFPFCLAIHAACIADVSLCLPEEDSGRFLRCLSPYIKANFSEVPKREDINLLLCLLGILDPLIQAQERIEPELAAGLLTDLVALISNHRSILVVSAACAAFCSLAKIRGEAADTLLTTAVYYHEALRRFVESGRFQEGQPPLQAEAATVYIVRYLHILGQLSRFGAELLDGRELEGEQFQLASCLQTILKFFDSNLGQTRVQSSAVQAMGSLAVARPALLLGCDARRVFKSVMGLGSCAQFQMRALNTLTDLLKNEENKMLTHRGLEEPQMAAARSLDASSGDVSNQALPVQNGQGDTLPLSSGILQDNWELVLRLATDVCRPAATGSPSRDPGHPLNAAVRRAALLLIEAVLRGGLVAPWTAIPTLITLTSDPNREVADAALKTLRQLAAKHFPMFHSQLSNGINLLAEFHWRLHHAFQPSVLLPAGAPAEVLRVENNLANIQDHAALQHVPAPACIPHAQQLRNGIRAGLAVSVLLVLKKYLKEAFSLAPDRVIAFEPKSEARKQEEKVPAEGLQGAEGFAGG</sequence>